<evidence type="ECO:0000259" key="2">
    <source>
        <dbReference type="Pfam" id="PF09925"/>
    </source>
</evidence>
<dbReference type="STRING" id="766136.BHF68_10790"/>
<feature type="domain" description="DUF2157" evidence="2">
    <location>
        <begin position="6"/>
        <end position="117"/>
    </location>
</feature>
<reference evidence="3 4" key="1">
    <citation type="submission" date="2016-09" db="EMBL/GenBank/DDBJ databases">
        <title>Draft genome sequence for the type strain of Desulfuribacillus alkaliarsenatis AHT28, an obligately anaerobic, sulfidogenic bacterium isolated from Russian soda lake sediments.</title>
        <authorList>
            <person name="Abin C.A."/>
            <person name="Hollibaugh J.T."/>
        </authorList>
    </citation>
    <scope>NUCLEOTIDE SEQUENCE [LARGE SCALE GENOMIC DNA]</scope>
    <source>
        <strain evidence="3 4">AHT28</strain>
    </source>
</reference>
<comment type="caution">
    <text evidence="3">The sequence shown here is derived from an EMBL/GenBank/DDBJ whole genome shotgun (WGS) entry which is preliminary data.</text>
</comment>
<evidence type="ECO:0000256" key="1">
    <source>
        <dbReference type="SAM" id="Phobius"/>
    </source>
</evidence>
<feature type="transmembrane region" description="Helical" evidence="1">
    <location>
        <begin position="348"/>
        <end position="365"/>
    </location>
</feature>
<feature type="transmembrane region" description="Helical" evidence="1">
    <location>
        <begin position="38"/>
        <end position="56"/>
    </location>
</feature>
<feature type="transmembrane region" description="Helical" evidence="1">
    <location>
        <begin position="226"/>
        <end position="244"/>
    </location>
</feature>
<feature type="transmembrane region" description="Helical" evidence="1">
    <location>
        <begin position="7"/>
        <end position="26"/>
    </location>
</feature>
<sequence length="752" mass="85463">MKVKLIQLAYILGIALILAGLIYFFAANWQGFTKATKLVLSVGVMLLFYGLSYGFYKLFSEHQFLSRLLLFAGCVAFGISIALVGQIYNSHANSYIVFLTWFIVALLLSIVTRYQPLYVLSYTLAMLTFWSYFFPEGSLSAFDDSYIFLAISLMIVINILIFLATEKKLLVSQHIKLLSYMLGHALALLFSMRFFLETYFFLTNSLYVLLLAACFYYFFTIAQQKTYITVTGIAATAYAIIKYIELLSVHFGPPVFIATIVLAGAIVYINVLIVKRLKAKVISTSYSSSKNVITIMLTIVASIVATVSLMLLISDTIGNFQRIALVFFFLGLIGFLLTGLLINKRNEIIGGTLMCIGYLMSSIALLEIADIFFAIWLVLVFVGLITISSNGIRMLLYILVHIALTIKLYADLFREFDLVFISIIVINLVAILITKSRLVMKNSNSQSLTESIKSSVYRNSFFYVLLFFFMLTFVDTSGQLMGLNLIYNILFFILITALLFWAKNKDEVYEFRISLGFWFAFLFYKYYDLIWQLLHKSIAMIVLGVIVVVAVNWIERKYSLKAETPDTDNPNTDASDGKSQVMIWSGVNKKLIISLIILQLLFLGVQIAVSEHALANGQQIKLQLEPVDPRSLMQGDYVILNYTISQPTAERERQWEREQQWDKDFRHGQRLRIVLAPDEDGVHQYKELYAGQQLAVDEVVINGTYRGWRVLYGIETYFVPEGTGLEVERAANYAYVRISSRGNAIIERLSED</sequence>
<dbReference type="InterPro" id="IPR025833">
    <property type="entry name" value="GDYXXLXY"/>
</dbReference>
<dbReference type="Pfam" id="PF14345">
    <property type="entry name" value="GDYXXLXY"/>
    <property type="match status" value="1"/>
</dbReference>
<feature type="transmembrane region" description="Helical" evidence="1">
    <location>
        <begin position="455"/>
        <end position="473"/>
    </location>
</feature>
<keyword evidence="1" id="KW-0472">Membrane</keyword>
<keyword evidence="4" id="KW-1185">Reference proteome</keyword>
<feature type="transmembrane region" description="Helical" evidence="1">
    <location>
        <begin position="591"/>
        <end position="609"/>
    </location>
</feature>
<organism evidence="3 4">
    <name type="scientific">Desulfuribacillus alkaliarsenatis</name>
    <dbReference type="NCBI Taxonomy" id="766136"/>
    <lineage>
        <taxon>Bacteria</taxon>
        <taxon>Bacillati</taxon>
        <taxon>Bacillota</taxon>
        <taxon>Desulfuribacillia</taxon>
        <taxon>Desulfuribacillales</taxon>
        <taxon>Desulfuribacillaceae</taxon>
        <taxon>Desulfuribacillus</taxon>
    </lineage>
</organism>
<evidence type="ECO:0000313" key="3">
    <source>
        <dbReference type="EMBL" id="OEF95873.1"/>
    </source>
</evidence>
<keyword evidence="1" id="KW-1133">Transmembrane helix</keyword>
<feature type="transmembrane region" description="Helical" evidence="1">
    <location>
        <begin position="416"/>
        <end position="434"/>
    </location>
</feature>
<feature type="transmembrane region" description="Helical" evidence="1">
    <location>
        <begin position="485"/>
        <end position="502"/>
    </location>
</feature>
<protein>
    <recommendedName>
        <fullName evidence="2">DUF2157 domain-containing protein</fullName>
    </recommendedName>
</protein>
<feature type="transmembrane region" description="Helical" evidence="1">
    <location>
        <begin position="295"/>
        <end position="314"/>
    </location>
</feature>
<dbReference type="Proteomes" id="UP000094296">
    <property type="component" value="Unassembled WGS sequence"/>
</dbReference>
<feature type="transmembrane region" description="Helical" evidence="1">
    <location>
        <begin position="320"/>
        <end position="341"/>
    </location>
</feature>
<dbReference type="EMBL" id="MIJE01000034">
    <property type="protein sequence ID" value="OEF95873.1"/>
    <property type="molecule type" value="Genomic_DNA"/>
</dbReference>
<feature type="transmembrane region" description="Helical" evidence="1">
    <location>
        <begin position="146"/>
        <end position="165"/>
    </location>
</feature>
<gene>
    <name evidence="3" type="ORF">BHF68_10790</name>
</gene>
<evidence type="ECO:0000313" key="4">
    <source>
        <dbReference type="Proteomes" id="UP000094296"/>
    </source>
</evidence>
<dbReference type="RefSeq" id="WP_069644145.1">
    <property type="nucleotide sequence ID" value="NZ_MIJE01000034.1"/>
</dbReference>
<feature type="transmembrane region" description="Helical" evidence="1">
    <location>
        <begin position="256"/>
        <end position="274"/>
    </location>
</feature>
<dbReference type="InterPro" id="IPR018677">
    <property type="entry name" value="DUF2157"/>
</dbReference>
<proteinExistence type="predicted"/>
<feature type="transmembrane region" description="Helical" evidence="1">
    <location>
        <begin position="117"/>
        <end position="134"/>
    </location>
</feature>
<feature type="transmembrane region" description="Helical" evidence="1">
    <location>
        <begin position="533"/>
        <end position="554"/>
    </location>
</feature>
<feature type="transmembrane region" description="Helical" evidence="1">
    <location>
        <begin position="177"/>
        <end position="195"/>
    </location>
</feature>
<dbReference type="Pfam" id="PF09925">
    <property type="entry name" value="DUF2157"/>
    <property type="match status" value="1"/>
</dbReference>
<feature type="transmembrane region" description="Helical" evidence="1">
    <location>
        <begin position="201"/>
        <end position="219"/>
    </location>
</feature>
<feature type="transmembrane region" description="Helical" evidence="1">
    <location>
        <begin position="94"/>
        <end position="110"/>
    </location>
</feature>
<feature type="transmembrane region" description="Helical" evidence="1">
    <location>
        <begin position="371"/>
        <end position="387"/>
    </location>
</feature>
<name>A0A1E5FZ75_9FIRM</name>
<feature type="transmembrane region" description="Helical" evidence="1">
    <location>
        <begin position="68"/>
        <end position="88"/>
    </location>
</feature>
<dbReference type="AlphaFoldDB" id="A0A1E5FZ75"/>
<keyword evidence="1" id="KW-0812">Transmembrane</keyword>
<accession>A0A1E5FZ75</accession>